<accession>A0A917CA79</accession>
<sequence length="238" mass="26539">MTDVLVRPDHALPAPLVPPITDGVIRLDGIVKEYHTPIGVRRVLDRISFDVGRGEKIAVLGRNGAGKSTLMKIIGGVEHPTHGTMSFGMSMSWPIAFAGGFDVNMSGLDNVRFIARLYGVDETEAVARVDDFAELGRLLSLPVKTYSTGMRSRLMFGLSLAVDFDCFLVDEMISVGDQRFQRKCHDEMFVKRAHCAMILVSHDMHIIRNYCKKALVLKNGRGRVFEDLELALRIYETI</sequence>
<dbReference type="CDD" id="cd03220">
    <property type="entry name" value="ABC_KpsT_Wzt"/>
    <property type="match status" value="1"/>
</dbReference>
<dbReference type="InterPro" id="IPR027417">
    <property type="entry name" value="P-loop_NTPase"/>
</dbReference>
<evidence type="ECO:0000256" key="3">
    <source>
        <dbReference type="ARBA" id="ARBA00022741"/>
    </source>
</evidence>
<dbReference type="PANTHER" id="PTHR46743:SF2">
    <property type="entry name" value="TEICHOIC ACIDS EXPORT ATP-BINDING PROTEIN TAGH"/>
    <property type="match status" value="1"/>
</dbReference>
<keyword evidence="2" id="KW-0813">Transport</keyword>
<dbReference type="RefSeq" id="WP_244644613.1">
    <property type="nucleotide sequence ID" value="NZ_BMCT01000008.1"/>
</dbReference>
<keyword evidence="4 6" id="KW-0067">ATP-binding</keyword>
<proteinExistence type="inferred from homology"/>
<dbReference type="SUPFAM" id="SSF52540">
    <property type="entry name" value="P-loop containing nucleoside triphosphate hydrolases"/>
    <property type="match status" value="1"/>
</dbReference>
<evidence type="ECO:0000259" key="5">
    <source>
        <dbReference type="PROSITE" id="PS50893"/>
    </source>
</evidence>
<keyword evidence="3" id="KW-0547">Nucleotide-binding</keyword>
<feature type="domain" description="ABC transporter" evidence="5">
    <location>
        <begin position="25"/>
        <end position="238"/>
    </location>
</feature>
<evidence type="ECO:0000313" key="7">
    <source>
        <dbReference type="Proteomes" id="UP000606044"/>
    </source>
</evidence>
<dbReference type="PANTHER" id="PTHR46743">
    <property type="entry name" value="TEICHOIC ACIDS EXPORT ATP-BINDING PROTEIN TAGH"/>
    <property type="match status" value="1"/>
</dbReference>
<dbReference type="EMBL" id="BMCT01000008">
    <property type="protein sequence ID" value="GGF80198.1"/>
    <property type="molecule type" value="Genomic_DNA"/>
</dbReference>
<dbReference type="InterPro" id="IPR015860">
    <property type="entry name" value="ABC_transpr_TagH-like"/>
</dbReference>
<dbReference type="InterPro" id="IPR050683">
    <property type="entry name" value="Bact_Polysacc_Export_ATP-bd"/>
</dbReference>
<dbReference type="AlphaFoldDB" id="A0A917CA79"/>
<dbReference type="GO" id="GO:0140359">
    <property type="term" value="F:ABC-type transporter activity"/>
    <property type="evidence" value="ECO:0007669"/>
    <property type="project" value="InterPro"/>
</dbReference>
<dbReference type="SMART" id="SM00382">
    <property type="entry name" value="AAA"/>
    <property type="match status" value="1"/>
</dbReference>
<gene>
    <name evidence="6" type="ORF">GCM10007301_45410</name>
</gene>
<organism evidence="6 7">
    <name type="scientific">Azorhizobium oxalatiphilum</name>
    <dbReference type="NCBI Taxonomy" id="980631"/>
    <lineage>
        <taxon>Bacteria</taxon>
        <taxon>Pseudomonadati</taxon>
        <taxon>Pseudomonadota</taxon>
        <taxon>Alphaproteobacteria</taxon>
        <taxon>Hyphomicrobiales</taxon>
        <taxon>Xanthobacteraceae</taxon>
        <taxon>Azorhizobium</taxon>
    </lineage>
</organism>
<dbReference type="InterPro" id="IPR003439">
    <property type="entry name" value="ABC_transporter-like_ATP-bd"/>
</dbReference>
<dbReference type="Pfam" id="PF00005">
    <property type="entry name" value="ABC_tran"/>
    <property type="match status" value="1"/>
</dbReference>
<keyword evidence="7" id="KW-1185">Reference proteome</keyword>
<dbReference type="PROSITE" id="PS50893">
    <property type="entry name" value="ABC_TRANSPORTER_2"/>
    <property type="match status" value="1"/>
</dbReference>
<reference evidence="6" key="2">
    <citation type="submission" date="2020-09" db="EMBL/GenBank/DDBJ databases">
        <authorList>
            <person name="Sun Q."/>
            <person name="Sedlacek I."/>
        </authorList>
    </citation>
    <scope>NUCLEOTIDE SEQUENCE</scope>
    <source>
        <strain evidence="6">CCM 7897</strain>
    </source>
</reference>
<comment type="similarity">
    <text evidence="1">Belongs to the ABC transporter superfamily.</text>
</comment>
<name>A0A917CA79_9HYPH</name>
<evidence type="ECO:0000256" key="4">
    <source>
        <dbReference type="ARBA" id="ARBA00022840"/>
    </source>
</evidence>
<dbReference type="InterPro" id="IPR003593">
    <property type="entry name" value="AAA+_ATPase"/>
</dbReference>
<reference evidence="6" key="1">
    <citation type="journal article" date="2014" name="Int. J. Syst. Evol. Microbiol.">
        <title>Complete genome sequence of Corynebacterium casei LMG S-19264T (=DSM 44701T), isolated from a smear-ripened cheese.</title>
        <authorList>
            <consortium name="US DOE Joint Genome Institute (JGI-PGF)"/>
            <person name="Walter F."/>
            <person name="Albersmeier A."/>
            <person name="Kalinowski J."/>
            <person name="Ruckert C."/>
        </authorList>
    </citation>
    <scope>NUCLEOTIDE SEQUENCE</scope>
    <source>
        <strain evidence="6">CCM 7897</strain>
    </source>
</reference>
<dbReference type="GO" id="GO:0016887">
    <property type="term" value="F:ATP hydrolysis activity"/>
    <property type="evidence" value="ECO:0007669"/>
    <property type="project" value="InterPro"/>
</dbReference>
<protein>
    <submittedName>
        <fullName evidence="6">Sugar ABC transporter ATP-binding protein</fullName>
    </submittedName>
</protein>
<evidence type="ECO:0000256" key="2">
    <source>
        <dbReference type="ARBA" id="ARBA00022448"/>
    </source>
</evidence>
<dbReference type="Proteomes" id="UP000606044">
    <property type="component" value="Unassembled WGS sequence"/>
</dbReference>
<dbReference type="GO" id="GO:0016020">
    <property type="term" value="C:membrane"/>
    <property type="evidence" value="ECO:0007669"/>
    <property type="project" value="InterPro"/>
</dbReference>
<evidence type="ECO:0000256" key="1">
    <source>
        <dbReference type="ARBA" id="ARBA00005417"/>
    </source>
</evidence>
<comment type="caution">
    <text evidence="6">The sequence shown here is derived from an EMBL/GenBank/DDBJ whole genome shotgun (WGS) entry which is preliminary data.</text>
</comment>
<evidence type="ECO:0000313" key="6">
    <source>
        <dbReference type="EMBL" id="GGF80198.1"/>
    </source>
</evidence>
<dbReference type="GO" id="GO:0005524">
    <property type="term" value="F:ATP binding"/>
    <property type="evidence" value="ECO:0007669"/>
    <property type="project" value="UniProtKB-KW"/>
</dbReference>
<dbReference type="Gene3D" id="3.40.50.300">
    <property type="entry name" value="P-loop containing nucleotide triphosphate hydrolases"/>
    <property type="match status" value="1"/>
</dbReference>